<dbReference type="Proteomes" id="UP000026961">
    <property type="component" value="Chromosome 11"/>
</dbReference>
<keyword evidence="2" id="KW-1185">Reference proteome</keyword>
<dbReference type="Gramene" id="OGLUM11G05930.1">
    <property type="protein sequence ID" value="OGLUM11G05930.1"/>
    <property type="gene ID" value="OGLUM11G05930"/>
</dbReference>
<evidence type="ECO:0000313" key="2">
    <source>
        <dbReference type="Proteomes" id="UP000026961"/>
    </source>
</evidence>
<reference evidence="1" key="1">
    <citation type="submission" date="2015-04" db="UniProtKB">
        <authorList>
            <consortium name="EnsemblPlants"/>
        </authorList>
    </citation>
    <scope>IDENTIFICATION</scope>
</reference>
<organism evidence="1">
    <name type="scientific">Oryza glumipatula</name>
    <dbReference type="NCBI Taxonomy" id="40148"/>
    <lineage>
        <taxon>Eukaryota</taxon>
        <taxon>Viridiplantae</taxon>
        <taxon>Streptophyta</taxon>
        <taxon>Embryophyta</taxon>
        <taxon>Tracheophyta</taxon>
        <taxon>Spermatophyta</taxon>
        <taxon>Magnoliopsida</taxon>
        <taxon>Liliopsida</taxon>
        <taxon>Poales</taxon>
        <taxon>Poaceae</taxon>
        <taxon>BOP clade</taxon>
        <taxon>Oryzoideae</taxon>
        <taxon>Oryzeae</taxon>
        <taxon>Oryzinae</taxon>
        <taxon>Oryza</taxon>
    </lineage>
</organism>
<evidence type="ECO:0000313" key="1">
    <source>
        <dbReference type="EnsemblPlants" id="OGLUM11G05930.1"/>
    </source>
</evidence>
<dbReference type="EnsemblPlants" id="OGLUM11G05930.1">
    <property type="protein sequence ID" value="OGLUM11G05930.1"/>
    <property type="gene ID" value="OGLUM11G05930"/>
</dbReference>
<dbReference type="HOGENOM" id="CLU_2889455_0_0_1"/>
<protein>
    <submittedName>
        <fullName evidence="1">Uncharacterized protein</fullName>
    </submittedName>
</protein>
<reference evidence="1" key="2">
    <citation type="submission" date="2018-05" db="EMBL/GenBank/DDBJ databases">
        <title>OgluRS3 (Oryza glumaepatula Reference Sequence Version 3).</title>
        <authorList>
            <person name="Zhang J."/>
            <person name="Kudrna D."/>
            <person name="Lee S."/>
            <person name="Talag J."/>
            <person name="Welchert J."/>
            <person name="Wing R.A."/>
        </authorList>
    </citation>
    <scope>NUCLEOTIDE SEQUENCE [LARGE SCALE GENOMIC DNA]</scope>
</reference>
<name>A0A0E0BGH1_9ORYZ</name>
<accession>A0A0E0BGH1</accession>
<proteinExistence type="predicted"/>
<dbReference type="AlphaFoldDB" id="A0A0E0BGH1"/>
<sequence>MGSPEDEEEGEVSLSFVNHPAEQWGILGIARMLLIAQGRSDREFGLLSQGERLALLGRKSQRH</sequence>